<protein>
    <recommendedName>
        <fullName evidence="4">Lactococcin 972 family bacteriocin</fullName>
    </recommendedName>
</protein>
<feature type="signal peptide" evidence="1">
    <location>
        <begin position="1"/>
        <end position="25"/>
    </location>
</feature>
<organism evidence="2 3">
    <name type="scientific">Haliea salexigens</name>
    <dbReference type="NCBI Taxonomy" id="287487"/>
    <lineage>
        <taxon>Bacteria</taxon>
        <taxon>Pseudomonadati</taxon>
        <taxon>Pseudomonadota</taxon>
        <taxon>Gammaproteobacteria</taxon>
        <taxon>Cellvibrionales</taxon>
        <taxon>Halieaceae</taxon>
        <taxon>Haliea</taxon>
    </lineage>
</organism>
<feature type="non-terminal residue" evidence="2">
    <location>
        <position position="138"/>
    </location>
</feature>
<keyword evidence="1" id="KW-0732">Signal</keyword>
<accession>A0A3C1KM56</accession>
<reference evidence="2 3" key="1">
    <citation type="journal article" date="2018" name="Nat. Biotechnol.">
        <title>A standardized bacterial taxonomy based on genome phylogeny substantially revises the tree of life.</title>
        <authorList>
            <person name="Parks D.H."/>
            <person name="Chuvochina M."/>
            <person name="Waite D.W."/>
            <person name="Rinke C."/>
            <person name="Skarshewski A."/>
            <person name="Chaumeil P.A."/>
            <person name="Hugenholtz P."/>
        </authorList>
    </citation>
    <scope>NUCLEOTIDE SEQUENCE [LARGE SCALE GENOMIC DNA]</scope>
    <source>
        <strain evidence="2">UBA9158</strain>
    </source>
</reference>
<sequence length="138" mass="14617">MKNLSNIFKQSVALSALIVAGPVLADSSFTQINVANSSATVHKVAHGLAKTVNYQSASGYKWGNAGATDTAAPAKWADAEAESTSYKWAMTENTNTQGSTEVQSASTSLEFTWGESSVASETGYKWGFRSYADQAGYK</sequence>
<dbReference type="AlphaFoldDB" id="A0A3C1KM56"/>
<evidence type="ECO:0000313" key="3">
    <source>
        <dbReference type="Proteomes" id="UP000259273"/>
    </source>
</evidence>
<evidence type="ECO:0000256" key="1">
    <source>
        <dbReference type="SAM" id="SignalP"/>
    </source>
</evidence>
<proteinExistence type="predicted"/>
<evidence type="ECO:0000313" key="2">
    <source>
        <dbReference type="EMBL" id="HAN27802.1"/>
    </source>
</evidence>
<name>A0A3C1KM56_9GAMM</name>
<feature type="chain" id="PRO_5017759911" description="Lactococcin 972 family bacteriocin" evidence="1">
    <location>
        <begin position="26"/>
        <end position="138"/>
    </location>
</feature>
<dbReference type="Proteomes" id="UP000259273">
    <property type="component" value="Unassembled WGS sequence"/>
</dbReference>
<comment type="caution">
    <text evidence="2">The sequence shown here is derived from an EMBL/GenBank/DDBJ whole genome shotgun (WGS) entry which is preliminary data.</text>
</comment>
<evidence type="ECO:0008006" key="4">
    <source>
        <dbReference type="Google" id="ProtNLM"/>
    </source>
</evidence>
<dbReference type="EMBL" id="DMND01000122">
    <property type="protein sequence ID" value="HAN27802.1"/>
    <property type="molecule type" value="Genomic_DNA"/>
</dbReference>
<dbReference type="STRING" id="1121937.GCA_000423125_01739"/>
<gene>
    <name evidence="2" type="ORF">DCP75_08810</name>
</gene>